<dbReference type="GeneID" id="26645219"/>
<dbReference type="OrthoDB" id="12774at10239"/>
<evidence type="ECO:0000313" key="1">
    <source>
        <dbReference type="EMBL" id="BAR94562.1"/>
    </source>
</evidence>
<organismHost>
    <name type="scientific">Pseudomonas aeruginosa</name>
    <dbReference type="NCBI Taxonomy" id="287"/>
</organismHost>
<sequence length="158" mass="17074">MAMAYPYSNNPFGVELDLSTLGSFGLGGPQTNIQMPSINVGADAAPAQGLANLMSGFGGFFNQESMFGGVSESGARTGGWVMPALGIGQALLGMQAGKRQEKFARDQLAESRRQFDLNFGAQRQSINTQLEDRQRARVASNPGAYESVDKYMERNRIR</sequence>
<name>A0A0H5B344_BPK21</name>
<dbReference type="KEGG" id="vg:26645219"/>
<proteinExistence type="predicted"/>
<evidence type="ECO:0000313" key="2">
    <source>
        <dbReference type="Proteomes" id="UP000203732"/>
    </source>
</evidence>
<dbReference type="EMBL" id="LC064302">
    <property type="protein sequence ID" value="BAR94562.1"/>
    <property type="molecule type" value="Genomic_DNA"/>
</dbReference>
<accession>A0A0H5B344</accession>
<protein>
    <recommendedName>
        <fullName evidence="3">N4 gp52-like protein</fullName>
    </recommendedName>
</protein>
<evidence type="ECO:0008006" key="3">
    <source>
        <dbReference type="Google" id="ProtNLM"/>
    </source>
</evidence>
<organism evidence="1 2">
    <name type="scientific">Pseudomonas phage KPP21</name>
    <dbReference type="NCBI Taxonomy" id="1678082"/>
    <lineage>
        <taxon>Viruses</taxon>
        <taxon>Duplodnaviria</taxon>
        <taxon>Heunggongvirae</taxon>
        <taxon>Uroviricota</taxon>
        <taxon>Caudoviricetes</taxon>
        <taxon>Schitoviridae</taxon>
        <taxon>Migulavirinae</taxon>
        <taxon>Luzseptimavirus</taxon>
        <taxon>Luzseptimavirus KPP21</taxon>
    </lineage>
</organism>
<dbReference type="RefSeq" id="YP_009218952.1">
    <property type="nucleotide sequence ID" value="NC_029017.1"/>
</dbReference>
<reference evidence="1 2" key="1">
    <citation type="submission" date="2015-07" db="EMBL/GenBank/DDBJ databases">
        <title>Characterization of Pseudomonas aeruginosa phage KPP21 belonging to family Podoviridae genus N4-like viruses, isolated in Japan.</title>
        <authorList>
            <person name="Shigehisa R."/>
            <person name="Uchiyama J."/>
            <person name="Kato S."/>
            <person name="Takemura-Uchiyama I."/>
            <person name="Ujihara T."/>
            <person name="Sakaguchi Y."/>
            <person name="Okamoto N."/>
            <person name="Shimakura H."/>
            <person name="Daibata M."/>
            <person name="Sakaguchi M."/>
            <person name="Matsuzaki S."/>
        </authorList>
    </citation>
    <scope>NUCLEOTIDE SEQUENCE [LARGE SCALE GENOMIC DNA]</scope>
</reference>
<keyword evidence="2" id="KW-1185">Reference proteome</keyword>
<dbReference type="Proteomes" id="UP000203732">
    <property type="component" value="Segment"/>
</dbReference>